<proteinExistence type="evidence at transcript level"/>
<evidence type="ECO:0000313" key="2">
    <source>
        <dbReference type="EMBL" id="ABC86404.1"/>
    </source>
</evidence>
<feature type="non-terminal residue" evidence="2">
    <location>
        <position position="1"/>
    </location>
</feature>
<accession>Q29QP8</accession>
<dbReference type="IntAct" id="Q29QP8">
    <property type="interactions" value="1"/>
</dbReference>
<evidence type="ECO:0000256" key="1">
    <source>
        <dbReference type="SAM" id="MobiDB-lite"/>
    </source>
</evidence>
<dbReference type="AlphaFoldDB" id="Q29QP8"/>
<dbReference type="HOGENOM" id="CLU_2017621_0_0_1"/>
<dbReference type="VEuPathDB" id="VectorBase:FBgn0029700"/>
<organism evidence="2">
    <name type="scientific">Drosophila melanogaster</name>
    <name type="common">Fruit fly</name>
    <dbReference type="NCBI Taxonomy" id="7227"/>
    <lineage>
        <taxon>Eukaryota</taxon>
        <taxon>Metazoa</taxon>
        <taxon>Ecdysozoa</taxon>
        <taxon>Arthropoda</taxon>
        <taxon>Hexapoda</taxon>
        <taxon>Insecta</taxon>
        <taxon>Pterygota</taxon>
        <taxon>Neoptera</taxon>
        <taxon>Endopterygota</taxon>
        <taxon>Diptera</taxon>
        <taxon>Brachycera</taxon>
        <taxon>Muscomorpha</taxon>
        <taxon>Ephydroidea</taxon>
        <taxon>Drosophilidae</taxon>
        <taxon>Drosophila</taxon>
        <taxon>Sophophora</taxon>
    </lineage>
</organism>
<dbReference type="OrthoDB" id="7862721at2759"/>
<dbReference type="Bgee" id="FBgn0029700">
    <property type="expression patterns" value="Expressed in early-mid elongation-stage spermatid (Drosophila) in testis and 21 other cell types or tissues"/>
</dbReference>
<reference evidence="2" key="1">
    <citation type="submission" date="2006-01" db="EMBL/GenBank/DDBJ databases">
        <authorList>
            <person name="Stapleton M."/>
            <person name="Carlson J."/>
            <person name="Chavez C."/>
            <person name="Frise E."/>
            <person name="George R."/>
            <person name="Pacleb J."/>
            <person name="Park S."/>
            <person name="Wan K."/>
            <person name="Yu C."/>
            <person name="Celniker S."/>
        </authorList>
    </citation>
    <scope>NUCLEOTIDE SEQUENCE</scope>
</reference>
<dbReference type="EMBL" id="BT024342">
    <property type="protein sequence ID" value="ABC86404.1"/>
    <property type="molecule type" value="mRNA"/>
</dbReference>
<feature type="region of interest" description="Disordered" evidence="1">
    <location>
        <begin position="153"/>
        <end position="173"/>
    </location>
</feature>
<sequence length="173" mass="19957">TYFRCSGLIEISINRYCVLPCQKNISYSKSPTAAERFDRNFSKNSFKIFKMNPFRPNPGQSFRIRLNMDRVPGEEERNIQPSTDERRITQIPPIQLRIDHQRDVNRFMINMRVMLHRRRTELNMGGGDSIGVWNWREPPMPSGLIGEGDCDGGGYGNYAGDYHPPLRGLPPNP</sequence>
<protein>
    <submittedName>
        <fullName evidence="2">IP09714p</fullName>
    </submittedName>
</protein>
<dbReference type="ExpressionAtlas" id="Q29QP8">
    <property type="expression patterns" value="baseline and differential"/>
</dbReference>
<name>Q29QP8_DROME</name>